<comment type="caution">
    <text evidence="2">The sequence shown here is derived from an EMBL/GenBank/DDBJ whole genome shotgun (WGS) entry which is preliminary data.</text>
</comment>
<dbReference type="GO" id="GO:0003777">
    <property type="term" value="F:microtubule motor activity"/>
    <property type="evidence" value="ECO:0007669"/>
    <property type="project" value="InterPro"/>
</dbReference>
<reference evidence="2" key="2">
    <citation type="submission" date="2023-05" db="EMBL/GenBank/DDBJ databases">
        <authorList>
            <person name="Schelkunov M.I."/>
        </authorList>
    </citation>
    <scope>NUCLEOTIDE SEQUENCE</scope>
    <source>
        <strain evidence="2">Hsosn_3</strain>
        <tissue evidence="2">Leaf</tissue>
    </source>
</reference>
<accession>A0AAD8LW83</accession>
<name>A0AAD8LW83_9APIA</name>
<sequence>MPELRAWMQCLLPWSAPLLLELVFWAAAGEANASDGGTSMAHDCPSAMSPGARNSRIFALRTGFPRHPAPVYQWHLSCQKLQLLEAEERERAFTGRGRWNQVRSLAEAKTIMIFLFNLASSTRCSLCDKEVSCREKDSEVRDLKEKVVHLVQQLELQKAEY</sequence>
<dbReference type="AlphaFoldDB" id="A0AAD8LW83"/>
<dbReference type="PANTHER" id="PTHR47969">
    <property type="entry name" value="CHROMOSOME-ASSOCIATED KINESIN KIF4A-RELATED"/>
    <property type="match status" value="1"/>
</dbReference>
<dbReference type="GO" id="GO:0007018">
    <property type="term" value="P:microtubule-based movement"/>
    <property type="evidence" value="ECO:0007669"/>
    <property type="project" value="InterPro"/>
</dbReference>
<dbReference type="InterPro" id="IPR027640">
    <property type="entry name" value="Kinesin-like_fam"/>
</dbReference>
<dbReference type="Proteomes" id="UP001237642">
    <property type="component" value="Unassembled WGS sequence"/>
</dbReference>
<dbReference type="EMBL" id="JAUIZM010000091">
    <property type="protein sequence ID" value="KAK1349482.1"/>
    <property type="molecule type" value="Genomic_DNA"/>
</dbReference>
<evidence type="ECO:0000313" key="3">
    <source>
        <dbReference type="Proteomes" id="UP001237642"/>
    </source>
</evidence>
<dbReference type="GO" id="GO:0051231">
    <property type="term" value="P:spindle elongation"/>
    <property type="evidence" value="ECO:0007669"/>
    <property type="project" value="TreeGrafter"/>
</dbReference>
<organism evidence="2 3">
    <name type="scientific">Heracleum sosnowskyi</name>
    <dbReference type="NCBI Taxonomy" id="360622"/>
    <lineage>
        <taxon>Eukaryota</taxon>
        <taxon>Viridiplantae</taxon>
        <taxon>Streptophyta</taxon>
        <taxon>Embryophyta</taxon>
        <taxon>Tracheophyta</taxon>
        <taxon>Spermatophyta</taxon>
        <taxon>Magnoliopsida</taxon>
        <taxon>eudicotyledons</taxon>
        <taxon>Gunneridae</taxon>
        <taxon>Pentapetalae</taxon>
        <taxon>asterids</taxon>
        <taxon>campanulids</taxon>
        <taxon>Apiales</taxon>
        <taxon>Apiaceae</taxon>
        <taxon>Apioideae</taxon>
        <taxon>apioid superclade</taxon>
        <taxon>Tordylieae</taxon>
        <taxon>Tordyliinae</taxon>
        <taxon>Heracleum</taxon>
    </lineage>
</organism>
<dbReference type="PANTHER" id="PTHR47969:SF6">
    <property type="entry name" value="KINESIN-LIKE PROTEIN KIN-4C"/>
    <property type="match status" value="1"/>
</dbReference>
<evidence type="ECO:0000313" key="2">
    <source>
        <dbReference type="EMBL" id="KAK1349482.1"/>
    </source>
</evidence>
<feature type="chain" id="PRO_5041966427" evidence="1">
    <location>
        <begin position="34"/>
        <end position="161"/>
    </location>
</feature>
<dbReference type="GO" id="GO:0007052">
    <property type="term" value="P:mitotic spindle organization"/>
    <property type="evidence" value="ECO:0007669"/>
    <property type="project" value="TreeGrafter"/>
</dbReference>
<dbReference type="GO" id="GO:0005875">
    <property type="term" value="C:microtubule associated complex"/>
    <property type="evidence" value="ECO:0007669"/>
    <property type="project" value="TreeGrafter"/>
</dbReference>
<reference evidence="2" key="1">
    <citation type="submission" date="2023-02" db="EMBL/GenBank/DDBJ databases">
        <title>Genome of toxic invasive species Heracleum sosnowskyi carries increased number of genes despite the absence of recent whole-genome duplications.</title>
        <authorList>
            <person name="Schelkunov M."/>
            <person name="Shtratnikova V."/>
            <person name="Makarenko M."/>
            <person name="Klepikova A."/>
            <person name="Omelchenko D."/>
            <person name="Novikova G."/>
            <person name="Obukhova E."/>
            <person name="Bogdanov V."/>
            <person name="Penin A."/>
            <person name="Logacheva M."/>
        </authorList>
    </citation>
    <scope>NUCLEOTIDE SEQUENCE</scope>
    <source>
        <strain evidence="2">Hsosn_3</strain>
        <tissue evidence="2">Leaf</tissue>
    </source>
</reference>
<protein>
    <submittedName>
        <fullName evidence="2">Uncharacterized protein</fullName>
    </submittedName>
</protein>
<evidence type="ECO:0000256" key="1">
    <source>
        <dbReference type="SAM" id="SignalP"/>
    </source>
</evidence>
<gene>
    <name evidence="2" type="ORF">POM88_054818</name>
</gene>
<keyword evidence="1" id="KW-0732">Signal</keyword>
<proteinExistence type="predicted"/>
<keyword evidence="3" id="KW-1185">Reference proteome</keyword>
<feature type="signal peptide" evidence="1">
    <location>
        <begin position="1"/>
        <end position="33"/>
    </location>
</feature>